<accession>A0A1L8RK03</accession>
<dbReference type="InterPro" id="IPR039532">
    <property type="entry name" value="TetR_C_Firmicutes"/>
</dbReference>
<dbReference type="AlphaFoldDB" id="A0A1L8RK03"/>
<dbReference type="PROSITE" id="PS50977">
    <property type="entry name" value="HTH_TETR_2"/>
    <property type="match status" value="1"/>
</dbReference>
<evidence type="ECO:0000256" key="2">
    <source>
        <dbReference type="PROSITE-ProRule" id="PRU00335"/>
    </source>
</evidence>
<dbReference type="InterPro" id="IPR050624">
    <property type="entry name" value="HTH-type_Tx_Regulator"/>
</dbReference>
<feature type="domain" description="HTH tetR-type" evidence="3">
    <location>
        <begin position="10"/>
        <end position="70"/>
    </location>
</feature>
<proteinExistence type="predicted"/>
<dbReference type="EMBL" id="JXKH01000001">
    <property type="protein sequence ID" value="OJG20068.1"/>
    <property type="molecule type" value="Genomic_DNA"/>
</dbReference>
<dbReference type="Pfam" id="PF14278">
    <property type="entry name" value="TetR_C_8"/>
    <property type="match status" value="1"/>
</dbReference>
<sequence>MKKKVDLRVKRTHKMIIEAFVRLVEEKGMEAVTVQDIAEEAMINRATFYAHFKDKQDLYEQIFSFAVGAFTSVLDSDPLVKNNRIKVKQIEKLLTTIYINIQKNKSFFLTITEGNNNELLRKKLGALLYEKYDTIFRQLRITENEIEVPIDFIVEYMTSIFMGTLHWWITSETDMTPNQLAKLVIKLVGNGHLTVLGVDIEKD</sequence>
<evidence type="ECO:0000256" key="1">
    <source>
        <dbReference type="ARBA" id="ARBA00023125"/>
    </source>
</evidence>
<protein>
    <submittedName>
        <fullName evidence="4">TetR family transcriptional regulator</fullName>
    </submittedName>
</protein>
<dbReference type="RefSeq" id="WP_067391976.1">
    <property type="nucleotide sequence ID" value="NZ_JXKH01000001.1"/>
</dbReference>
<keyword evidence="1 2" id="KW-0238">DNA-binding</keyword>
<evidence type="ECO:0000313" key="4">
    <source>
        <dbReference type="EMBL" id="OJG20068.1"/>
    </source>
</evidence>
<dbReference type="Pfam" id="PF00440">
    <property type="entry name" value="TetR_N"/>
    <property type="match status" value="1"/>
</dbReference>
<dbReference type="Proteomes" id="UP000181884">
    <property type="component" value="Unassembled WGS sequence"/>
</dbReference>
<evidence type="ECO:0000313" key="5">
    <source>
        <dbReference type="Proteomes" id="UP000181884"/>
    </source>
</evidence>
<comment type="caution">
    <text evidence="4">The sequence shown here is derived from an EMBL/GenBank/DDBJ whole genome shotgun (WGS) entry which is preliminary data.</text>
</comment>
<dbReference type="PANTHER" id="PTHR43479:SF7">
    <property type="entry name" value="TETR-FAMILY TRANSCRIPTIONAL REGULATOR"/>
    <property type="match status" value="1"/>
</dbReference>
<organism evidence="4 5">
    <name type="scientific">Enterococcus canis</name>
    <dbReference type="NCBI Taxonomy" id="214095"/>
    <lineage>
        <taxon>Bacteria</taxon>
        <taxon>Bacillati</taxon>
        <taxon>Bacillota</taxon>
        <taxon>Bacilli</taxon>
        <taxon>Lactobacillales</taxon>
        <taxon>Enterococcaceae</taxon>
        <taxon>Enterococcus</taxon>
    </lineage>
</organism>
<dbReference type="InterPro" id="IPR023772">
    <property type="entry name" value="DNA-bd_HTH_TetR-type_CS"/>
</dbReference>
<evidence type="ECO:0000259" key="3">
    <source>
        <dbReference type="PROSITE" id="PS50977"/>
    </source>
</evidence>
<dbReference type="PROSITE" id="PS01081">
    <property type="entry name" value="HTH_TETR_1"/>
    <property type="match status" value="1"/>
</dbReference>
<dbReference type="PRINTS" id="PR00455">
    <property type="entry name" value="HTHTETR"/>
</dbReference>
<name>A0A1L8RK03_9ENTE</name>
<feature type="DNA-binding region" description="H-T-H motif" evidence="2">
    <location>
        <begin position="33"/>
        <end position="52"/>
    </location>
</feature>
<dbReference type="SUPFAM" id="SSF46689">
    <property type="entry name" value="Homeodomain-like"/>
    <property type="match status" value="1"/>
</dbReference>
<dbReference type="STRING" id="214095.RU97_GL000301"/>
<dbReference type="InterPro" id="IPR001647">
    <property type="entry name" value="HTH_TetR"/>
</dbReference>
<dbReference type="GO" id="GO:0003677">
    <property type="term" value="F:DNA binding"/>
    <property type="evidence" value="ECO:0007669"/>
    <property type="project" value="UniProtKB-UniRule"/>
</dbReference>
<reference evidence="4 5" key="1">
    <citation type="submission" date="2014-12" db="EMBL/GenBank/DDBJ databases">
        <title>Draft genome sequences of 29 type strains of Enterococci.</title>
        <authorList>
            <person name="Zhong Z."/>
            <person name="Sun Z."/>
            <person name="Liu W."/>
            <person name="Zhang W."/>
            <person name="Zhang H."/>
        </authorList>
    </citation>
    <scope>NUCLEOTIDE SEQUENCE [LARGE SCALE GENOMIC DNA]</scope>
    <source>
        <strain evidence="4 5">DSM 17029</strain>
    </source>
</reference>
<dbReference type="InterPro" id="IPR009057">
    <property type="entry name" value="Homeodomain-like_sf"/>
</dbReference>
<gene>
    <name evidence="4" type="ORF">RU97_GL000301</name>
</gene>
<keyword evidence="5" id="KW-1185">Reference proteome</keyword>
<dbReference type="Gene3D" id="1.10.357.10">
    <property type="entry name" value="Tetracycline Repressor, domain 2"/>
    <property type="match status" value="1"/>
</dbReference>
<dbReference type="PANTHER" id="PTHR43479">
    <property type="entry name" value="ACREF/ENVCD OPERON REPRESSOR-RELATED"/>
    <property type="match status" value="1"/>
</dbReference>